<protein>
    <recommendedName>
        <fullName evidence="7">Myb-like domain-containing protein</fullName>
    </recommendedName>
</protein>
<feature type="compositionally biased region" description="Polar residues" evidence="2">
    <location>
        <begin position="316"/>
        <end position="330"/>
    </location>
</feature>
<proteinExistence type="predicted"/>
<feature type="region of interest" description="Disordered" evidence="2">
    <location>
        <begin position="445"/>
        <end position="465"/>
    </location>
</feature>
<evidence type="ECO:0000313" key="5">
    <source>
        <dbReference type="EMBL" id="KAK4206404.1"/>
    </source>
</evidence>
<dbReference type="PROSITE" id="PS50090">
    <property type="entry name" value="MYB_LIKE"/>
    <property type="match status" value="1"/>
</dbReference>
<evidence type="ECO:0000259" key="3">
    <source>
        <dbReference type="PROSITE" id="PS50013"/>
    </source>
</evidence>
<organism evidence="5 6">
    <name type="scientific">Rhypophila decipiens</name>
    <dbReference type="NCBI Taxonomy" id="261697"/>
    <lineage>
        <taxon>Eukaryota</taxon>
        <taxon>Fungi</taxon>
        <taxon>Dikarya</taxon>
        <taxon>Ascomycota</taxon>
        <taxon>Pezizomycotina</taxon>
        <taxon>Sordariomycetes</taxon>
        <taxon>Sordariomycetidae</taxon>
        <taxon>Sordariales</taxon>
        <taxon>Naviculisporaceae</taxon>
        <taxon>Rhypophila</taxon>
    </lineage>
</organism>
<dbReference type="SUPFAM" id="SSF54160">
    <property type="entry name" value="Chromo domain-like"/>
    <property type="match status" value="1"/>
</dbReference>
<dbReference type="Gene3D" id="2.40.50.40">
    <property type="match status" value="1"/>
</dbReference>
<dbReference type="SMART" id="SM00298">
    <property type="entry name" value="CHROMO"/>
    <property type="match status" value="1"/>
</dbReference>
<reference evidence="5" key="2">
    <citation type="submission" date="2023-05" db="EMBL/GenBank/DDBJ databases">
        <authorList>
            <consortium name="Lawrence Berkeley National Laboratory"/>
            <person name="Steindorff A."/>
            <person name="Hensen N."/>
            <person name="Bonometti L."/>
            <person name="Westerberg I."/>
            <person name="Brannstrom I.O."/>
            <person name="Guillou S."/>
            <person name="Cros-Aarteil S."/>
            <person name="Calhoun S."/>
            <person name="Haridas S."/>
            <person name="Kuo A."/>
            <person name="Mondo S."/>
            <person name="Pangilinan J."/>
            <person name="Riley R."/>
            <person name="Labutti K."/>
            <person name="Andreopoulos B."/>
            <person name="Lipzen A."/>
            <person name="Chen C."/>
            <person name="Yanf M."/>
            <person name="Daum C."/>
            <person name="Ng V."/>
            <person name="Clum A."/>
            <person name="Ohm R."/>
            <person name="Martin F."/>
            <person name="Silar P."/>
            <person name="Natvig D."/>
            <person name="Lalanne C."/>
            <person name="Gautier V."/>
            <person name="Ament-Velasquez S.L."/>
            <person name="Kruys A."/>
            <person name="Hutchinson M.I."/>
            <person name="Powell A.J."/>
            <person name="Barry K."/>
            <person name="Miller A.N."/>
            <person name="Grigoriev I.V."/>
            <person name="Debuchy R."/>
            <person name="Gladieux P."/>
            <person name="Thoren M.H."/>
            <person name="Johannesson H."/>
        </authorList>
    </citation>
    <scope>NUCLEOTIDE SEQUENCE</scope>
    <source>
        <strain evidence="5">PSN293</strain>
    </source>
</reference>
<dbReference type="SUPFAM" id="SSF46689">
    <property type="entry name" value="Homeodomain-like"/>
    <property type="match status" value="1"/>
</dbReference>
<feature type="compositionally biased region" description="Basic and acidic residues" evidence="2">
    <location>
        <begin position="297"/>
        <end position="307"/>
    </location>
</feature>
<feature type="compositionally biased region" description="Basic and acidic residues" evidence="2">
    <location>
        <begin position="178"/>
        <end position="189"/>
    </location>
</feature>
<reference evidence="5" key="1">
    <citation type="journal article" date="2023" name="Mol. Phylogenet. Evol.">
        <title>Genome-scale phylogeny and comparative genomics of the fungal order Sordariales.</title>
        <authorList>
            <person name="Hensen N."/>
            <person name="Bonometti L."/>
            <person name="Westerberg I."/>
            <person name="Brannstrom I.O."/>
            <person name="Guillou S."/>
            <person name="Cros-Aarteil S."/>
            <person name="Calhoun S."/>
            <person name="Haridas S."/>
            <person name="Kuo A."/>
            <person name="Mondo S."/>
            <person name="Pangilinan J."/>
            <person name="Riley R."/>
            <person name="LaButti K."/>
            <person name="Andreopoulos B."/>
            <person name="Lipzen A."/>
            <person name="Chen C."/>
            <person name="Yan M."/>
            <person name="Daum C."/>
            <person name="Ng V."/>
            <person name="Clum A."/>
            <person name="Steindorff A."/>
            <person name="Ohm R.A."/>
            <person name="Martin F."/>
            <person name="Silar P."/>
            <person name="Natvig D.O."/>
            <person name="Lalanne C."/>
            <person name="Gautier V."/>
            <person name="Ament-Velasquez S.L."/>
            <person name="Kruys A."/>
            <person name="Hutchinson M.I."/>
            <person name="Powell A.J."/>
            <person name="Barry K."/>
            <person name="Miller A.N."/>
            <person name="Grigoriev I.V."/>
            <person name="Debuchy R."/>
            <person name="Gladieux P."/>
            <person name="Hiltunen Thoren M."/>
            <person name="Johannesson H."/>
        </authorList>
    </citation>
    <scope>NUCLEOTIDE SEQUENCE</scope>
    <source>
        <strain evidence="5">PSN293</strain>
    </source>
</reference>
<comment type="caution">
    <text evidence="5">The sequence shown here is derived from an EMBL/GenBank/DDBJ whole genome shotgun (WGS) entry which is preliminary data.</text>
</comment>
<keyword evidence="6" id="KW-1185">Reference proteome</keyword>
<gene>
    <name evidence="5" type="ORF">QBC37DRAFT_300861</name>
</gene>
<dbReference type="InterPro" id="IPR009057">
    <property type="entry name" value="Homeodomain-like_sf"/>
</dbReference>
<dbReference type="CDD" id="cd00167">
    <property type="entry name" value="SANT"/>
    <property type="match status" value="1"/>
</dbReference>
<feature type="compositionally biased region" description="Polar residues" evidence="2">
    <location>
        <begin position="256"/>
        <end position="270"/>
    </location>
</feature>
<evidence type="ECO:0008006" key="7">
    <source>
        <dbReference type="Google" id="ProtNLM"/>
    </source>
</evidence>
<dbReference type="InterPro" id="IPR016197">
    <property type="entry name" value="Chromo-like_dom_sf"/>
</dbReference>
<accession>A0AAN6XT46</accession>
<feature type="region of interest" description="Disordered" evidence="2">
    <location>
        <begin position="106"/>
        <end position="338"/>
    </location>
</feature>
<dbReference type="InterPro" id="IPR000953">
    <property type="entry name" value="Chromo/chromo_shadow_dom"/>
</dbReference>
<evidence type="ECO:0000256" key="1">
    <source>
        <dbReference type="ARBA" id="ARBA00011353"/>
    </source>
</evidence>
<dbReference type="PROSITE" id="PS50013">
    <property type="entry name" value="CHROMO_2"/>
    <property type="match status" value="1"/>
</dbReference>
<feature type="domain" description="Chromo" evidence="3">
    <location>
        <begin position="470"/>
        <end position="522"/>
    </location>
</feature>
<name>A0AAN6XT46_9PEZI</name>
<feature type="compositionally biased region" description="Polar residues" evidence="2">
    <location>
        <begin position="137"/>
        <end position="153"/>
    </location>
</feature>
<dbReference type="AlphaFoldDB" id="A0AAN6XT46"/>
<feature type="compositionally biased region" description="Basic and acidic residues" evidence="2">
    <location>
        <begin position="108"/>
        <end position="125"/>
    </location>
</feature>
<feature type="compositionally biased region" description="Polar residues" evidence="2">
    <location>
        <begin position="222"/>
        <end position="240"/>
    </location>
</feature>
<feature type="domain" description="Myb-like" evidence="4">
    <location>
        <begin position="393"/>
        <end position="442"/>
    </location>
</feature>
<evidence type="ECO:0000313" key="6">
    <source>
        <dbReference type="Proteomes" id="UP001301769"/>
    </source>
</evidence>
<evidence type="ECO:0000259" key="4">
    <source>
        <dbReference type="PROSITE" id="PS50090"/>
    </source>
</evidence>
<feature type="region of interest" description="Disordered" evidence="2">
    <location>
        <begin position="38"/>
        <end position="91"/>
    </location>
</feature>
<sequence>MAAVFLDNQIFYAPPIALGATRIDHHALPRYADVSAAISETPPIPPASQNAKDPRHGSPGDSPDDALLITDSESNCGDPGDDDDRSDITFPSLDELLTAPFSRVAATADKHDSATSSISDDRDVNEPSITEAEPNDESASTQHQQSRTLQCSPTPLPASLRTSHEEKDQPIPASSCRPPHEPARSRSIGDTESPQATEDDLLHHPWSPHNTLSESVEIDCSSVPSQPSTKPSDNAESLHSAQDEGQGGTLYRDSANAKSAMQSSANQALVSPQRVLGPHQHRDTDDEEVYRPTEGSDAEHSQDDVRPRLRKRRRVNVSNPLTSGTAAQQTHQEETVKDAKFEEWPLENAVFKRVTLDGIATFQLQFSWDPCLDQDRHRVRSSIAVARSQGSPKPTLRRARYTPQDDAKICQLKEQGLSWLAIAKQLPGRSAPAIEARYYAKLKPSPSLQRQRRHNTPQTPVVDDSNGVEWDVEEISNHRKSDSGGLEFPVKWKGGDETWEPFEYVAETEALDKYEHLHGQLA</sequence>
<dbReference type="GO" id="GO:0006338">
    <property type="term" value="P:chromatin remodeling"/>
    <property type="evidence" value="ECO:0007669"/>
    <property type="project" value="UniProtKB-ARBA"/>
</dbReference>
<comment type="subunit">
    <text evidence="1">Component of the NuA4 histone acetyltransferase complex.</text>
</comment>
<dbReference type="EMBL" id="MU858421">
    <property type="protein sequence ID" value="KAK4206404.1"/>
    <property type="molecule type" value="Genomic_DNA"/>
</dbReference>
<dbReference type="Proteomes" id="UP001301769">
    <property type="component" value="Unassembled WGS sequence"/>
</dbReference>
<dbReference type="InterPro" id="IPR001005">
    <property type="entry name" value="SANT/Myb"/>
</dbReference>
<evidence type="ECO:0000256" key="2">
    <source>
        <dbReference type="SAM" id="MobiDB-lite"/>
    </source>
</evidence>
<dbReference type="Gene3D" id="1.10.10.60">
    <property type="entry name" value="Homeodomain-like"/>
    <property type="match status" value="1"/>
</dbReference>